<comment type="subcellular location">
    <subcellularLocation>
        <location evidence="3">Cytoplasm</location>
    </subcellularLocation>
</comment>
<keyword evidence="19" id="KW-0802">TPR repeat</keyword>
<evidence type="ECO:0000256" key="8">
    <source>
        <dbReference type="ARBA" id="ARBA00022553"/>
    </source>
</evidence>
<keyword evidence="21" id="KW-0812">Transmembrane</keyword>
<keyword evidence="24" id="KW-1185">Reference proteome</keyword>
<dbReference type="InterPro" id="IPR004358">
    <property type="entry name" value="Sig_transdc_His_kin-like_C"/>
</dbReference>
<accession>A0A9X1ZYT2</accession>
<keyword evidence="10" id="KW-0479">Metal-binding</keyword>
<evidence type="ECO:0000256" key="17">
    <source>
        <dbReference type="ARBA" id="ARBA00024827"/>
    </source>
</evidence>
<keyword evidence="16" id="KW-0411">Iron-sulfur</keyword>
<dbReference type="Pfam" id="PF13181">
    <property type="entry name" value="TPR_8"/>
    <property type="match status" value="2"/>
</dbReference>
<gene>
    <name evidence="23" type="ORF">L1967_11400</name>
</gene>
<dbReference type="EC" id="2.7.13.3" evidence="4"/>
<evidence type="ECO:0000256" key="18">
    <source>
        <dbReference type="ARBA" id="ARBA00030800"/>
    </source>
</evidence>
<evidence type="ECO:0000256" key="19">
    <source>
        <dbReference type="PROSITE-ProRule" id="PRU00339"/>
    </source>
</evidence>
<dbReference type="AlphaFoldDB" id="A0A9X1ZYT2"/>
<feature type="domain" description="Histidine kinase" evidence="22">
    <location>
        <begin position="572"/>
        <end position="656"/>
    </location>
</feature>
<evidence type="ECO:0000256" key="2">
    <source>
        <dbReference type="ARBA" id="ARBA00001966"/>
    </source>
</evidence>
<dbReference type="InterPro" id="IPR005467">
    <property type="entry name" value="His_kinase_dom"/>
</dbReference>
<evidence type="ECO:0000256" key="20">
    <source>
        <dbReference type="SAM" id="Coils"/>
    </source>
</evidence>
<evidence type="ECO:0000256" key="4">
    <source>
        <dbReference type="ARBA" id="ARBA00012438"/>
    </source>
</evidence>
<feature type="transmembrane region" description="Helical" evidence="21">
    <location>
        <begin position="396"/>
        <end position="415"/>
    </location>
</feature>
<evidence type="ECO:0000256" key="7">
    <source>
        <dbReference type="ARBA" id="ARBA00022490"/>
    </source>
</evidence>
<dbReference type="CDD" id="cd16917">
    <property type="entry name" value="HATPase_UhpB-NarQ-NarX-like"/>
    <property type="match status" value="1"/>
</dbReference>
<dbReference type="Gene3D" id="1.25.40.10">
    <property type="entry name" value="Tetratricopeptide repeat domain"/>
    <property type="match status" value="2"/>
</dbReference>
<dbReference type="Proteomes" id="UP001139521">
    <property type="component" value="Unassembled WGS sequence"/>
</dbReference>
<feature type="repeat" description="TPR" evidence="19">
    <location>
        <begin position="112"/>
        <end position="145"/>
    </location>
</feature>
<dbReference type="InterPro" id="IPR050482">
    <property type="entry name" value="Sensor_HK_TwoCompSys"/>
</dbReference>
<sequence length="658" mass="75415">MTVFKKHRLLVLVLFLGIFLPGFGQNSATSQTIDSLSAIYQQYLYSQPKKAAKAAKEWLAIAKKAGLKQQQARAYYALGNLENSSGDYKNTVVHSKKTIELLKELESDSGLATSYNLLALGYKNMGNYTQAMESFLHCLDYAKKDNDQQQQANAYQNIATLYILQKEHKKAIENLSRATHLFKELGDENGIYTTLFNFANILKEQGRFEEAREHYKTVLDYRKKENNKTVIAYININLSQMLVEEKKYGQAVVSLKKTLKLLQELQFKSDMAIVYNDLGICEDKLGHTGQAIAYFQQALKIGEEQTLLSYNTDFYKNLAQLYKTQGDYQKALTFYEKSIRAQAAQNSLSKEKYVANLQERYETELKEARIKLLENEKKLNEFELQKAALSVKKQRLLRNVFIGGFVFVLISLLVLRRFYLQRLQVQKELYLQKEKNSEQQINQMIKDHKLAVIERHQQGQDEERERLAREIHDGIGGDLAGIKIAFENYVEDQPQKPQVKRILEGINNACTDVRALSHQLHPLPFSKIGFCSFLKDFIQQVSKNSTLSIQGFFYPEEAIDNLPNDLLIATYRVVQELINNICKHSEATQAEVQLTRHQQHLNILVNDNGIGFRKSKKPGIGLRNIKERLQQINGTIEIDSSADSGTSITINIPLKHPF</sequence>
<dbReference type="GO" id="GO:0005737">
    <property type="term" value="C:cytoplasm"/>
    <property type="evidence" value="ECO:0007669"/>
    <property type="project" value="UniProtKB-SubCell"/>
</dbReference>
<proteinExistence type="predicted"/>
<keyword evidence="7" id="KW-0963">Cytoplasm</keyword>
<dbReference type="Pfam" id="PF02518">
    <property type="entry name" value="HATPase_c"/>
    <property type="match status" value="1"/>
</dbReference>
<evidence type="ECO:0000256" key="21">
    <source>
        <dbReference type="SAM" id="Phobius"/>
    </source>
</evidence>
<dbReference type="GO" id="GO:0046872">
    <property type="term" value="F:metal ion binding"/>
    <property type="evidence" value="ECO:0007669"/>
    <property type="project" value="UniProtKB-KW"/>
</dbReference>
<dbReference type="InterPro" id="IPR036890">
    <property type="entry name" value="HATPase_C_sf"/>
</dbReference>
<dbReference type="GO" id="GO:0016020">
    <property type="term" value="C:membrane"/>
    <property type="evidence" value="ECO:0007669"/>
    <property type="project" value="InterPro"/>
</dbReference>
<dbReference type="SUPFAM" id="SSF55874">
    <property type="entry name" value="ATPase domain of HSP90 chaperone/DNA topoisomerase II/histidine kinase"/>
    <property type="match status" value="1"/>
</dbReference>
<keyword evidence="20" id="KW-0175">Coiled coil</keyword>
<evidence type="ECO:0000313" key="24">
    <source>
        <dbReference type="Proteomes" id="UP001139521"/>
    </source>
</evidence>
<dbReference type="PRINTS" id="PR00344">
    <property type="entry name" value="BCTRLSENSOR"/>
</dbReference>
<keyword evidence="8" id="KW-0597">Phosphoprotein</keyword>
<dbReference type="GO" id="GO:0051539">
    <property type="term" value="F:4 iron, 4 sulfur cluster binding"/>
    <property type="evidence" value="ECO:0007669"/>
    <property type="project" value="UniProtKB-KW"/>
</dbReference>
<dbReference type="InterPro" id="IPR019734">
    <property type="entry name" value="TPR_rpt"/>
</dbReference>
<feature type="coiled-coil region" evidence="20">
    <location>
        <begin position="358"/>
        <end position="440"/>
    </location>
</feature>
<dbReference type="Gene3D" id="1.20.5.1930">
    <property type="match status" value="1"/>
</dbReference>
<keyword evidence="11" id="KW-0547">Nucleotide-binding</keyword>
<dbReference type="GO" id="GO:0000155">
    <property type="term" value="F:phosphorelay sensor kinase activity"/>
    <property type="evidence" value="ECO:0007669"/>
    <property type="project" value="InterPro"/>
</dbReference>
<dbReference type="EMBL" id="JAKHSK010000014">
    <property type="protein sequence ID" value="MCL6218906.1"/>
    <property type="molecule type" value="Genomic_DNA"/>
</dbReference>
<dbReference type="InterPro" id="IPR003594">
    <property type="entry name" value="HATPase_dom"/>
</dbReference>
<keyword evidence="12" id="KW-0418">Kinase</keyword>
<evidence type="ECO:0000256" key="10">
    <source>
        <dbReference type="ARBA" id="ARBA00022723"/>
    </source>
</evidence>
<comment type="catalytic activity">
    <reaction evidence="1">
        <text>ATP + protein L-histidine = ADP + protein N-phospho-L-histidine.</text>
        <dbReference type="EC" id="2.7.13.3"/>
    </reaction>
</comment>
<keyword evidence="13" id="KW-0067">ATP-binding</keyword>
<comment type="cofactor">
    <cofactor evidence="2">
        <name>[4Fe-4S] cluster</name>
        <dbReference type="ChEBI" id="CHEBI:49883"/>
    </cofactor>
</comment>
<keyword evidence="14" id="KW-0408">Iron</keyword>
<evidence type="ECO:0000256" key="3">
    <source>
        <dbReference type="ARBA" id="ARBA00004496"/>
    </source>
</evidence>
<dbReference type="Gene3D" id="3.30.565.10">
    <property type="entry name" value="Histidine kinase-like ATPase, C-terminal domain"/>
    <property type="match status" value="1"/>
</dbReference>
<evidence type="ECO:0000313" key="23">
    <source>
        <dbReference type="EMBL" id="MCL6218906.1"/>
    </source>
</evidence>
<evidence type="ECO:0000256" key="16">
    <source>
        <dbReference type="ARBA" id="ARBA00023014"/>
    </source>
</evidence>
<dbReference type="SUPFAM" id="SSF48452">
    <property type="entry name" value="TPR-like"/>
    <property type="match status" value="2"/>
</dbReference>
<evidence type="ECO:0000259" key="22">
    <source>
        <dbReference type="PROSITE" id="PS50109"/>
    </source>
</evidence>
<dbReference type="PANTHER" id="PTHR24421:SF10">
    <property type="entry name" value="NITRATE_NITRITE SENSOR PROTEIN NARQ"/>
    <property type="match status" value="1"/>
</dbReference>
<dbReference type="PROSITE" id="PS50005">
    <property type="entry name" value="TPR"/>
    <property type="match status" value="4"/>
</dbReference>
<feature type="repeat" description="TPR" evidence="19">
    <location>
        <begin position="272"/>
        <end position="305"/>
    </location>
</feature>
<dbReference type="RefSeq" id="WP_249601755.1">
    <property type="nucleotide sequence ID" value="NZ_JAKHSK010000014.1"/>
</dbReference>
<keyword evidence="15" id="KW-0902">Two-component regulatory system</keyword>
<evidence type="ECO:0000256" key="13">
    <source>
        <dbReference type="ARBA" id="ARBA00022840"/>
    </source>
</evidence>
<dbReference type="Pfam" id="PF07730">
    <property type="entry name" value="HisKA_3"/>
    <property type="match status" value="1"/>
</dbReference>
<organism evidence="23 24">
    <name type="scientific">Zunongwangia pacifica</name>
    <dbReference type="NCBI Taxonomy" id="2911062"/>
    <lineage>
        <taxon>Bacteria</taxon>
        <taxon>Pseudomonadati</taxon>
        <taxon>Bacteroidota</taxon>
        <taxon>Flavobacteriia</taxon>
        <taxon>Flavobacteriales</taxon>
        <taxon>Flavobacteriaceae</taxon>
        <taxon>Zunongwangia</taxon>
    </lineage>
</organism>
<comment type="caution">
    <text evidence="23">The sequence shown here is derived from an EMBL/GenBank/DDBJ whole genome shotgun (WGS) entry which is preliminary data.</text>
</comment>
<keyword evidence="6" id="KW-0004">4Fe-4S</keyword>
<evidence type="ECO:0000256" key="6">
    <source>
        <dbReference type="ARBA" id="ARBA00022485"/>
    </source>
</evidence>
<dbReference type="SMART" id="SM00387">
    <property type="entry name" value="HATPase_c"/>
    <property type="match status" value="1"/>
</dbReference>
<evidence type="ECO:0000256" key="14">
    <source>
        <dbReference type="ARBA" id="ARBA00023004"/>
    </source>
</evidence>
<dbReference type="InterPro" id="IPR011712">
    <property type="entry name" value="Sig_transdc_His_kin_sub3_dim/P"/>
</dbReference>
<dbReference type="InterPro" id="IPR011990">
    <property type="entry name" value="TPR-like_helical_dom_sf"/>
</dbReference>
<keyword evidence="21" id="KW-0472">Membrane</keyword>
<dbReference type="SMART" id="SM00028">
    <property type="entry name" value="TPR"/>
    <property type="match status" value="7"/>
</dbReference>
<dbReference type="GO" id="GO:0046983">
    <property type="term" value="F:protein dimerization activity"/>
    <property type="evidence" value="ECO:0007669"/>
    <property type="project" value="InterPro"/>
</dbReference>
<dbReference type="GO" id="GO:0005524">
    <property type="term" value="F:ATP binding"/>
    <property type="evidence" value="ECO:0007669"/>
    <property type="project" value="UniProtKB-KW"/>
</dbReference>
<keyword evidence="9" id="KW-0808">Transferase</keyword>
<dbReference type="Pfam" id="PF13424">
    <property type="entry name" value="TPR_12"/>
    <property type="match status" value="2"/>
</dbReference>
<feature type="repeat" description="TPR" evidence="19">
    <location>
        <begin position="312"/>
        <end position="345"/>
    </location>
</feature>
<name>A0A9X1ZYT2_9FLAO</name>
<dbReference type="PROSITE" id="PS50109">
    <property type="entry name" value="HIS_KIN"/>
    <property type="match status" value="1"/>
</dbReference>
<evidence type="ECO:0000256" key="15">
    <source>
        <dbReference type="ARBA" id="ARBA00023012"/>
    </source>
</evidence>
<evidence type="ECO:0000256" key="9">
    <source>
        <dbReference type="ARBA" id="ARBA00022679"/>
    </source>
</evidence>
<comment type="function">
    <text evidence="17">Member of the two-component regulatory system NreB/NreC involved in the control of dissimilatory nitrate/nitrite reduction in response to oxygen. NreB functions as a direct oxygen sensor histidine kinase which is autophosphorylated, in the absence of oxygen, probably at the conserved histidine residue, and transfers its phosphate group probably to a conserved aspartate residue of NreC. NreB/NreC activates the expression of the nitrate (narGHJI) and nitrite (nir) reductase operons, as well as the putative nitrate transporter gene narT.</text>
</comment>
<feature type="repeat" description="TPR" evidence="19">
    <location>
        <begin position="152"/>
        <end position="185"/>
    </location>
</feature>
<protein>
    <recommendedName>
        <fullName evidence="5">Oxygen sensor histidine kinase NreB</fullName>
        <ecNumber evidence="4">2.7.13.3</ecNumber>
    </recommendedName>
    <alternativeName>
        <fullName evidence="18">Nitrogen regulation protein B</fullName>
    </alternativeName>
</protein>
<evidence type="ECO:0000256" key="5">
    <source>
        <dbReference type="ARBA" id="ARBA00017322"/>
    </source>
</evidence>
<evidence type="ECO:0000256" key="11">
    <source>
        <dbReference type="ARBA" id="ARBA00022741"/>
    </source>
</evidence>
<evidence type="ECO:0000256" key="12">
    <source>
        <dbReference type="ARBA" id="ARBA00022777"/>
    </source>
</evidence>
<dbReference type="PANTHER" id="PTHR24421">
    <property type="entry name" value="NITRATE/NITRITE SENSOR PROTEIN NARX-RELATED"/>
    <property type="match status" value="1"/>
</dbReference>
<reference evidence="23" key="1">
    <citation type="submission" date="2022-01" db="EMBL/GenBank/DDBJ databases">
        <title>Genome sequencing of Zunongwangia sp. M21534 genome.</title>
        <authorList>
            <person name="Chen Y."/>
            <person name="Dong C."/>
            <person name="Shao Z."/>
        </authorList>
    </citation>
    <scope>NUCLEOTIDE SEQUENCE</scope>
    <source>
        <strain evidence="23">MCCC M21534</strain>
    </source>
</reference>
<keyword evidence="21" id="KW-1133">Transmembrane helix</keyword>
<evidence type="ECO:0000256" key="1">
    <source>
        <dbReference type="ARBA" id="ARBA00000085"/>
    </source>
</evidence>